<dbReference type="AlphaFoldDB" id="A0A371I058"/>
<comment type="caution">
    <text evidence="1">The sequence shown here is derived from an EMBL/GenBank/DDBJ whole genome shotgun (WGS) entry which is preliminary data.</text>
</comment>
<accession>A0A371I058</accession>
<protein>
    <submittedName>
        <fullName evidence="1">Uncharacterized protein</fullName>
    </submittedName>
</protein>
<keyword evidence="2" id="KW-1185">Reference proteome</keyword>
<reference evidence="1" key="1">
    <citation type="submission" date="2018-05" db="EMBL/GenBank/DDBJ databases">
        <title>Draft genome of Mucuna pruriens seed.</title>
        <authorList>
            <person name="Nnadi N.E."/>
            <person name="Vos R."/>
            <person name="Hasami M.H."/>
            <person name="Devisetty U.K."/>
            <person name="Aguiy J.C."/>
        </authorList>
    </citation>
    <scope>NUCLEOTIDE SEQUENCE [LARGE SCALE GENOMIC DNA]</scope>
    <source>
        <strain evidence="1">JCA_2017</strain>
    </source>
</reference>
<name>A0A371I058_MUCPR</name>
<evidence type="ECO:0000313" key="2">
    <source>
        <dbReference type="Proteomes" id="UP000257109"/>
    </source>
</evidence>
<organism evidence="1 2">
    <name type="scientific">Mucuna pruriens</name>
    <name type="common">Velvet bean</name>
    <name type="synonym">Dolichos pruriens</name>
    <dbReference type="NCBI Taxonomy" id="157652"/>
    <lineage>
        <taxon>Eukaryota</taxon>
        <taxon>Viridiplantae</taxon>
        <taxon>Streptophyta</taxon>
        <taxon>Embryophyta</taxon>
        <taxon>Tracheophyta</taxon>
        <taxon>Spermatophyta</taxon>
        <taxon>Magnoliopsida</taxon>
        <taxon>eudicotyledons</taxon>
        <taxon>Gunneridae</taxon>
        <taxon>Pentapetalae</taxon>
        <taxon>rosids</taxon>
        <taxon>fabids</taxon>
        <taxon>Fabales</taxon>
        <taxon>Fabaceae</taxon>
        <taxon>Papilionoideae</taxon>
        <taxon>50 kb inversion clade</taxon>
        <taxon>NPAAA clade</taxon>
        <taxon>indigoferoid/millettioid clade</taxon>
        <taxon>Phaseoleae</taxon>
        <taxon>Mucuna</taxon>
    </lineage>
</organism>
<proteinExistence type="predicted"/>
<sequence length="72" mass="8041">MCIGSKLGVYLHLEYESLHVVCFKCDHNGHSKDYRKEHGGGVKTSIDKENQQGIVLIQPKIELASTLIESTN</sequence>
<dbReference type="EMBL" id="QJKJ01001270">
    <property type="protein sequence ID" value="RDY08445.1"/>
    <property type="molecule type" value="Genomic_DNA"/>
</dbReference>
<evidence type="ECO:0000313" key="1">
    <source>
        <dbReference type="EMBL" id="RDY08445.1"/>
    </source>
</evidence>
<feature type="non-terminal residue" evidence="1">
    <location>
        <position position="1"/>
    </location>
</feature>
<gene>
    <name evidence="1" type="ORF">CR513_07327</name>
</gene>
<dbReference type="Proteomes" id="UP000257109">
    <property type="component" value="Unassembled WGS sequence"/>
</dbReference>